<evidence type="ECO:0000313" key="3">
    <source>
        <dbReference type="Proteomes" id="UP000051977"/>
    </source>
</evidence>
<dbReference type="InterPro" id="IPR000182">
    <property type="entry name" value="GNAT_dom"/>
</dbReference>
<sequence length="171" mass="19142">MININSIQVPTITRRLATLNDVKDILTLIVDAKEQMARNGVQQWNDAYPNEAVVSADIYHKSLWLYGSANNACVTIVRHGSQFFVKRLMVGSEQAGHGIASQMIDDVVSQSISSNADGVRILTNHTNQPMINLVRKKHFSQINQLVMPDRPQFGNFIDFQKDVQSMKASTN</sequence>
<dbReference type="Proteomes" id="UP000051977">
    <property type="component" value="Unassembled WGS sequence"/>
</dbReference>
<evidence type="ECO:0000259" key="1">
    <source>
        <dbReference type="PROSITE" id="PS51186"/>
    </source>
</evidence>
<name>A0ABR5PHB2_9LACO</name>
<dbReference type="Gene3D" id="3.40.630.30">
    <property type="match status" value="1"/>
</dbReference>
<feature type="domain" description="N-acetyltransferase" evidence="1">
    <location>
        <begin position="12"/>
        <end position="171"/>
    </location>
</feature>
<organism evidence="2 3">
    <name type="scientific">Lentilactobacillus rapi DSM 19907 = JCM 15042</name>
    <dbReference type="NCBI Taxonomy" id="1423795"/>
    <lineage>
        <taxon>Bacteria</taxon>
        <taxon>Bacillati</taxon>
        <taxon>Bacillota</taxon>
        <taxon>Bacilli</taxon>
        <taxon>Lactobacillales</taxon>
        <taxon>Lactobacillaceae</taxon>
        <taxon>Lentilactobacillus</taxon>
    </lineage>
</organism>
<comment type="caution">
    <text evidence="2">The sequence shown here is derived from an EMBL/GenBank/DDBJ whole genome shotgun (WGS) entry which is preliminary data.</text>
</comment>
<protein>
    <recommendedName>
        <fullName evidence="1">N-acetyltransferase domain-containing protein</fullName>
    </recommendedName>
</protein>
<gene>
    <name evidence="2" type="ORF">FD12_GL000080</name>
</gene>
<proteinExistence type="predicted"/>
<dbReference type="SUPFAM" id="SSF55729">
    <property type="entry name" value="Acyl-CoA N-acyltransferases (Nat)"/>
    <property type="match status" value="1"/>
</dbReference>
<keyword evidence="3" id="KW-1185">Reference proteome</keyword>
<dbReference type="InterPro" id="IPR016181">
    <property type="entry name" value="Acyl_CoA_acyltransferase"/>
</dbReference>
<reference evidence="2 3" key="1">
    <citation type="journal article" date="2015" name="Genome Announc.">
        <title>Expanding the biotechnology potential of lactobacilli through comparative genomics of 213 strains and associated genera.</title>
        <authorList>
            <person name="Sun Z."/>
            <person name="Harris H.M."/>
            <person name="McCann A."/>
            <person name="Guo C."/>
            <person name="Argimon S."/>
            <person name="Zhang W."/>
            <person name="Yang X."/>
            <person name="Jeffery I.B."/>
            <person name="Cooney J.C."/>
            <person name="Kagawa T.F."/>
            <person name="Liu W."/>
            <person name="Song Y."/>
            <person name="Salvetti E."/>
            <person name="Wrobel A."/>
            <person name="Rasinkangas P."/>
            <person name="Parkhill J."/>
            <person name="Rea M.C."/>
            <person name="O'Sullivan O."/>
            <person name="Ritari J."/>
            <person name="Douillard F.P."/>
            <person name="Paul Ross R."/>
            <person name="Yang R."/>
            <person name="Briner A.E."/>
            <person name="Felis G.E."/>
            <person name="de Vos W.M."/>
            <person name="Barrangou R."/>
            <person name="Klaenhammer T.R."/>
            <person name="Caufield P.W."/>
            <person name="Cui Y."/>
            <person name="Zhang H."/>
            <person name="O'Toole P.W."/>
        </authorList>
    </citation>
    <scope>NUCLEOTIDE SEQUENCE [LARGE SCALE GENOMIC DNA]</scope>
    <source>
        <strain evidence="2 3">DSM 19907</strain>
    </source>
</reference>
<dbReference type="PROSITE" id="PS51186">
    <property type="entry name" value="GNAT"/>
    <property type="match status" value="1"/>
</dbReference>
<dbReference type="RefSeq" id="WP_054748844.1">
    <property type="nucleotide sequence ID" value="NZ_BBAV01000038.1"/>
</dbReference>
<dbReference type="EMBL" id="AZEI01000008">
    <property type="protein sequence ID" value="KRL18246.1"/>
    <property type="molecule type" value="Genomic_DNA"/>
</dbReference>
<accession>A0ABR5PHB2</accession>
<evidence type="ECO:0000313" key="2">
    <source>
        <dbReference type="EMBL" id="KRL18246.1"/>
    </source>
</evidence>